<evidence type="ECO:0000259" key="1">
    <source>
        <dbReference type="Pfam" id="PF00535"/>
    </source>
</evidence>
<dbReference type="GO" id="GO:0016758">
    <property type="term" value="F:hexosyltransferase activity"/>
    <property type="evidence" value="ECO:0007669"/>
    <property type="project" value="UniProtKB-ARBA"/>
</dbReference>
<name>A0A829GVN0_LACPA</name>
<dbReference type="PANTHER" id="PTHR22916">
    <property type="entry name" value="GLYCOSYLTRANSFERASE"/>
    <property type="match status" value="1"/>
</dbReference>
<accession>A0A829GVN0</accession>
<protein>
    <submittedName>
        <fullName evidence="2">Glycosyl transferase, family 2</fullName>
    </submittedName>
</protein>
<comment type="caution">
    <text evidence="2">The sequence shown here is derived from an EMBL/GenBank/DDBJ whole genome shotgun (WGS) entry which is preliminary data.</text>
</comment>
<keyword evidence="2" id="KW-0808">Transferase</keyword>
<dbReference type="PANTHER" id="PTHR22916:SF3">
    <property type="entry name" value="UDP-GLCNAC:BETAGAL BETA-1,3-N-ACETYLGLUCOSAMINYLTRANSFERASE-LIKE PROTEIN 1"/>
    <property type="match status" value="1"/>
</dbReference>
<proteinExistence type="predicted"/>
<dbReference type="InterPro" id="IPR001173">
    <property type="entry name" value="Glyco_trans_2-like"/>
</dbReference>
<organism evidence="2 3">
    <name type="scientific">Lacticaseibacillus paracasei subsp. tolerans Lpl14</name>
    <dbReference type="NCBI Taxonomy" id="1256229"/>
    <lineage>
        <taxon>Bacteria</taxon>
        <taxon>Bacillati</taxon>
        <taxon>Bacillota</taxon>
        <taxon>Bacilli</taxon>
        <taxon>Lactobacillales</taxon>
        <taxon>Lactobacillaceae</taxon>
        <taxon>Lacticaseibacillus</taxon>
    </lineage>
</organism>
<evidence type="ECO:0000313" key="3">
    <source>
        <dbReference type="Proteomes" id="UP000014285"/>
    </source>
</evidence>
<gene>
    <name evidence="2" type="ORF">Lpl14_09190</name>
</gene>
<dbReference type="SUPFAM" id="SSF53448">
    <property type="entry name" value="Nucleotide-diphospho-sugar transferases"/>
    <property type="match status" value="1"/>
</dbReference>
<dbReference type="Pfam" id="PF00535">
    <property type="entry name" value="Glycos_transf_2"/>
    <property type="match status" value="1"/>
</dbReference>
<dbReference type="EMBL" id="ANKB01000030">
    <property type="protein sequence ID" value="EPC64625.1"/>
    <property type="molecule type" value="Genomic_DNA"/>
</dbReference>
<dbReference type="RefSeq" id="WP_016373036.1">
    <property type="nucleotide sequence ID" value="NZ_ANKB01000030.1"/>
</dbReference>
<evidence type="ECO:0000313" key="2">
    <source>
        <dbReference type="EMBL" id="EPC64625.1"/>
    </source>
</evidence>
<dbReference type="Gene3D" id="3.90.550.10">
    <property type="entry name" value="Spore Coat Polysaccharide Biosynthesis Protein SpsA, Chain A"/>
    <property type="match status" value="1"/>
</dbReference>
<dbReference type="AlphaFoldDB" id="A0A829GVN0"/>
<feature type="domain" description="Glycosyltransferase 2-like" evidence="1">
    <location>
        <begin position="5"/>
        <end position="141"/>
    </location>
</feature>
<reference evidence="2 3" key="1">
    <citation type="journal article" date="2013" name="PLoS ONE">
        <title>Lactobacillus paracasei comparative genomics: towards species pan-genome definition and exploitation of diversity.</title>
        <authorList>
            <person name="Smokvina T."/>
            <person name="Wels M."/>
            <person name="Polka J."/>
            <person name="Chervaux C."/>
            <person name="Brisse S."/>
            <person name="Boekhorst J."/>
            <person name="van Hylckama Vlieg J.E."/>
            <person name="Siezen R.J."/>
        </authorList>
    </citation>
    <scope>NUCLEOTIDE SEQUENCE [LARGE SCALE GENOMIC DNA]</scope>
    <source>
        <strain evidence="2 3">Lpl14</strain>
    </source>
</reference>
<sequence length="313" mass="35821">MKIAILLSVFNGELYLGKQVKSILEQKDVKLDLFIRDDGSTDGSRELVESIAATDPRVHLIIGHNVGYKRSFLELVNEPSMSDYDYFAFADQDDLWKMNKLAVLQERIVRLEEKNTHLPIMVYSNGKVFSNQGEGRRLYQRPRIISSFIDASFRPLYGMSFLINLPLRNILVETEASNFDLWGHDGWTAIVASAVGKVDFVDRDLVLYRQHGDNASGLKNDYTKFSLGFLLATMKTIKQREHSWEYKLSSLSEELHVSLSDKVNAQSASLIQRLTSSNENRSARMKLFLSSDFTAHSKVQDLVFRVLLFKRKI</sequence>
<dbReference type="Proteomes" id="UP000014285">
    <property type="component" value="Unassembled WGS sequence"/>
</dbReference>
<dbReference type="InterPro" id="IPR029044">
    <property type="entry name" value="Nucleotide-diphossugar_trans"/>
</dbReference>